<proteinExistence type="predicted"/>
<comment type="caution">
    <text evidence="2">The sequence shown here is derived from an EMBL/GenBank/DDBJ whole genome shotgun (WGS) entry which is preliminary data.</text>
</comment>
<evidence type="ECO:0000313" key="2">
    <source>
        <dbReference type="EMBL" id="GHF24165.1"/>
    </source>
</evidence>
<dbReference type="Proteomes" id="UP000617531">
    <property type="component" value="Unassembled WGS sequence"/>
</dbReference>
<keyword evidence="1" id="KW-0812">Transmembrane</keyword>
<evidence type="ECO:0000256" key="1">
    <source>
        <dbReference type="SAM" id="Phobius"/>
    </source>
</evidence>
<keyword evidence="3" id="KW-1185">Reference proteome</keyword>
<reference evidence="2" key="2">
    <citation type="submission" date="2020-09" db="EMBL/GenBank/DDBJ databases">
        <authorList>
            <person name="Sun Q."/>
            <person name="Zhou Y."/>
        </authorList>
    </citation>
    <scope>NUCLEOTIDE SEQUENCE</scope>
    <source>
        <strain evidence="2">CGMCC 1.16548</strain>
    </source>
</reference>
<dbReference type="RefSeq" id="WP_191284016.1">
    <property type="nucleotide sequence ID" value="NZ_BNAI01000008.1"/>
</dbReference>
<dbReference type="AlphaFoldDB" id="A0A8J3GSQ2"/>
<organism evidence="2 3">
    <name type="scientific">Pseudolysinimonas yzui</name>
    <dbReference type="NCBI Taxonomy" id="2708254"/>
    <lineage>
        <taxon>Bacteria</taxon>
        <taxon>Bacillati</taxon>
        <taxon>Actinomycetota</taxon>
        <taxon>Actinomycetes</taxon>
        <taxon>Micrococcales</taxon>
        <taxon>Microbacteriaceae</taxon>
        <taxon>Pseudolysinimonas</taxon>
    </lineage>
</organism>
<name>A0A8J3GSQ2_9MICO</name>
<protein>
    <submittedName>
        <fullName evidence="2">Uncharacterized protein</fullName>
    </submittedName>
</protein>
<evidence type="ECO:0000313" key="3">
    <source>
        <dbReference type="Proteomes" id="UP000617531"/>
    </source>
</evidence>
<keyword evidence="1" id="KW-0472">Membrane</keyword>
<feature type="transmembrane region" description="Helical" evidence="1">
    <location>
        <begin position="63"/>
        <end position="88"/>
    </location>
</feature>
<sequence length="191" mass="20529">MTDRELAKALQRPGALPPFLTALGIFLTLVVLGFLGATFSALSVTTRVDYPGEFFLQIWGSQLASGLAGPLPIALGAFVCFWQIAPIAPNLRLAHVVTRAVLAGLAGTLLLFLVGIVWWLLTGLFAAGSESIGLGLYELTPVWPSPLYVLFQALATFVQVLPVLVLGAVLLWGWLQRHPPKERLTGTLDEV</sequence>
<keyword evidence="1" id="KW-1133">Transmembrane helix</keyword>
<reference evidence="2" key="1">
    <citation type="journal article" date="2014" name="Int. J. Syst. Evol. Microbiol.">
        <title>Complete genome sequence of Corynebacterium casei LMG S-19264T (=DSM 44701T), isolated from a smear-ripened cheese.</title>
        <authorList>
            <consortium name="US DOE Joint Genome Institute (JGI-PGF)"/>
            <person name="Walter F."/>
            <person name="Albersmeier A."/>
            <person name="Kalinowski J."/>
            <person name="Ruckert C."/>
        </authorList>
    </citation>
    <scope>NUCLEOTIDE SEQUENCE</scope>
    <source>
        <strain evidence="2">CGMCC 1.16548</strain>
    </source>
</reference>
<feature type="transmembrane region" description="Helical" evidence="1">
    <location>
        <begin position="147"/>
        <end position="175"/>
    </location>
</feature>
<feature type="transmembrane region" description="Helical" evidence="1">
    <location>
        <begin position="100"/>
        <end position="127"/>
    </location>
</feature>
<dbReference type="EMBL" id="BNAI01000008">
    <property type="protein sequence ID" value="GHF24165.1"/>
    <property type="molecule type" value="Genomic_DNA"/>
</dbReference>
<gene>
    <name evidence="2" type="ORF">GCM10011600_26480</name>
</gene>
<accession>A0A8J3GSQ2</accession>
<feature type="transmembrane region" description="Helical" evidence="1">
    <location>
        <begin position="20"/>
        <end position="43"/>
    </location>
</feature>